<dbReference type="KEGG" id="vgo:GJW-30_1_02148"/>
<dbReference type="InterPro" id="IPR019223">
    <property type="entry name" value="DUF2147"/>
</dbReference>
<gene>
    <name evidence="4" type="ORF">GJW-30_1_02148</name>
</gene>
<evidence type="ECO:0000313" key="4">
    <source>
        <dbReference type="EMBL" id="BAT59615.1"/>
    </source>
</evidence>
<feature type="signal peptide" evidence="2">
    <location>
        <begin position="1"/>
        <end position="20"/>
    </location>
</feature>
<name>A0A0S3PUI5_9BRAD</name>
<organism evidence="4 5">
    <name type="scientific">Variibacter gotjawalensis</name>
    <dbReference type="NCBI Taxonomy" id="1333996"/>
    <lineage>
        <taxon>Bacteria</taxon>
        <taxon>Pseudomonadati</taxon>
        <taxon>Pseudomonadota</taxon>
        <taxon>Alphaproteobacteria</taxon>
        <taxon>Hyphomicrobiales</taxon>
        <taxon>Nitrobacteraceae</taxon>
        <taxon>Variibacter</taxon>
    </lineage>
</organism>
<dbReference type="PANTHER" id="PTHR36919">
    <property type="entry name" value="BLR1215 PROTEIN"/>
    <property type="match status" value="1"/>
</dbReference>
<feature type="region of interest" description="Disordered" evidence="1">
    <location>
        <begin position="136"/>
        <end position="168"/>
    </location>
</feature>
<dbReference type="RefSeq" id="WP_096355142.1">
    <property type="nucleotide sequence ID" value="NZ_AP014946.1"/>
</dbReference>
<dbReference type="PANTHER" id="PTHR36919:SF2">
    <property type="entry name" value="BLL6627 PROTEIN"/>
    <property type="match status" value="1"/>
</dbReference>
<dbReference type="Pfam" id="PF09917">
    <property type="entry name" value="DUF2147"/>
    <property type="match status" value="1"/>
</dbReference>
<protein>
    <recommendedName>
        <fullName evidence="3">DUF2147 domain-containing protein</fullName>
    </recommendedName>
</protein>
<evidence type="ECO:0000256" key="2">
    <source>
        <dbReference type="SAM" id="SignalP"/>
    </source>
</evidence>
<evidence type="ECO:0000313" key="5">
    <source>
        <dbReference type="Proteomes" id="UP000236884"/>
    </source>
</evidence>
<feature type="chain" id="PRO_5006615586" description="DUF2147 domain-containing protein" evidence="2">
    <location>
        <begin position="21"/>
        <end position="168"/>
    </location>
</feature>
<reference evidence="4 5" key="1">
    <citation type="submission" date="2015-08" db="EMBL/GenBank/DDBJ databases">
        <title>Investigation of the bacterial diversity of lava forest soil.</title>
        <authorList>
            <person name="Lee J.S."/>
        </authorList>
    </citation>
    <scope>NUCLEOTIDE SEQUENCE [LARGE SCALE GENOMIC DNA]</scope>
    <source>
        <strain evidence="4 5">GJW-30</strain>
    </source>
</reference>
<dbReference type="AlphaFoldDB" id="A0A0S3PUI5"/>
<sequence>MRRIAGALAALCLTTGIAAAADPTGEWLVADKVAKIKIENCKGAYWGVISWEKEPGVDKENPDAAKRTRPTLGMPIILGMKPSDPNKWEGQIYNAENGKTYTASISLDNPDLLNVRGCVMGFLCGGEKWTRVKAETTGRAAPPPGSPAPKTTAAAAPAQKSVCSAVGT</sequence>
<evidence type="ECO:0000259" key="3">
    <source>
        <dbReference type="Pfam" id="PF09917"/>
    </source>
</evidence>
<dbReference type="Gene3D" id="2.40.128.520">
    <property type="match status" value="1"/>
</dbReference>
<keyword evidence="5" id="KW-1185">Reference proteome</keyword>
<proteinExistence type="predicted"/>
<dbReference type="OrthoDB" id="9811671at2"/>
<dbReference type="Proteomes" id="UP000236884">
    <property type="component" value="Chromosome"/>
</dbReference>
<evidence type="ECO:0000256" key="1">
    <source>
        <dbReference type="SAM" id="MobiDB-lite"/>
    </source>
</evidence>
<feature type="domain" description="DUF2147" evidence="3">
    <location>
        <begin position="25"/>
        <end position="131"/>
    </location>
</feature>
<dbReference type="EMBL" id="AP014946">
    <property type="protein sequence ID" value="BAT59615.1"/>
    <property type="molecule type" value="Genomic_DNA"/>
</dbReference>
<feature type="compositionally biased region" description="Low complexity" evidence="1">
    <location>
        <begin position="148"/>
        <end position="158"/>
    </location>
</feature>
<accession>A0A0S3PUI5</accession>
<keyword evidence="2" id="KW-0732">Signal</keyword>